<dbReference type="SMART" id="SM00487">
    <property type="entry name" value="DEXDc"/>
    <property type="match status" value="1"/>
</dbReference>
<dbReference type="PROSITE" id="PS51192">
    <property type="entry name" value="HELICASE_ATP_BIND_1"/>
    <property type="match status" value="1"/>
</dbReference>
<gene>
    <name evidence="8" type="ORF">BN1205_080450</name>
</gene>
<feature type="region of interest" description="Disordered" evidence="5">
    <location>
        <begin position="453"/>
        <end position="474"/>
    </location>
</feature>
<feature type="compositionally biased region" description="Low complexity" evidence="5">
    <location>
        <begin position="221"/>
        <end position="245"/>
    </location>
</feature>
<feature type="region of interest" description="Disordered" evidence="5">
    <location>
        <begin position="736"/>
        <end position="769"/>
    </location>
</feature>
<dbReference type="Pfam" id="PF00271">
    <property type="entry name" value="Helicase_C"/>
    <property type="match status" value="1"/>
</dbReference>
<feature type="domain" description="Helicase ATP-binding" evidence="6">
    <location>
        <begin position="289"/>
        <end position="432"/>
    </location>
</feature>
<feature type="domain" description="Helicase C-terminal" evidence="7">
    <location>
        <begin position="559"/>
        <end position="707"/>
    </location>
</feature>
<feature type="compositionally biased region" description="Basic and acidic residues" evidence="5">
    <location>
        <begin position="150"/>
        <end position="163"/>
    </location>
</feature>
<feature type="compositionally biased region" description="Basic and acidic residues" evidence="5">
    <location>
        <begin position="186"/>
        <end position="195"/>
    </location>
</feature>
<proteinExistence type="predicted"/>
<feature type="region of interest" description="Disordered" evidence="5">
    <location>
        <begin position="872"/>
        <end position="910"/>
    </location>
</feature>
<feature type="compositionally biased region" description="Basic residues" evidence="5">
    <location>
        <begin position="900"/>
        <end position="910"/>
    </location>
</feature>
<keyword evidence="3 8" id="KW-0347">Helicase</keyword>
<protein>
    <submittedName>
        <fullName evidence="8">ATP-dependent RNA helicase, putative</fullName>
    </submittedName>
</protein>
<feature type="compositionally biased region" description="Polar residues" evidence="5">
    <location>
        <begin position="463"/>
        <end position="473"/>
    </location>
</feature>
<dbReference type="EMBL" id="LN714499">
    <property type="protein sequence ID" value="CEL75704.1"/>
    <property type="molecule type" value="Genomic_DNA"/>
</dbReference>
<keyword evidence="1" id="KW-0547">Nucleotide-binding</keyword>
<dbReference type="PANTHER" id="PTHR47959:SF13">
    <property type="entry name" value="ATP-DEPENDENT RNA HELICASE RHLE"/>
    <property type="match status" value="1"/>
</dbReference>
<evidence type="ECO:0000256" key="5">
    <source>
        <dbReference type="SAM" id="MobiDB-lite"/>
    </source>
</evidence>
<organism evidence="8">
    <name type="scientific">Toxoplasma gondii (strain ATCC 50861 / VEG)</name>
    <dbReference type="NCBI Taxonomy" id="432359"/>
    <lineage>
        <taxon>Eukaryota</taxon>
        <taxon>Sar</taxon>
        <taxon>Alveolata</taxon>
        <taxon>Apicomplexa</taxon>
        <taxon>Conoidasida</taxon>
        <taxon>Coccidia</taxon>
        <taxon>Eucoccidiorida</taxon>
        <taxon>Eimeriorina</taxon>
        <taxon>Sarcocystidae</taxon>
        <taxon>Toxoplasma</taxon>
    </lineage>
</organism>
<reference evidence="8" key="1">
    <citation type="journal article" date="2015" name="PLoS ONE">
        <title>Comprehensive Evaluation of Toxoplasma gondii VEG and Neospora caninum LIV Genomes with Tachyzoite Stage Transcriptome and Proteome Defines Novel Transcript Features.</title>
        <authorList>
            <person name="Ramaprasad A."/>
            <person name="Mourier T."/>
            <person name="Naeem R."/>
            <person name="Malas T.B."/>
            <person name="Moussa E."/>
            <person name="Panigrahi A."/>
            <person name="Vermont S.J."/>
            <person name="Otto T.D."/>
            <person name="Wastling J."/>
            <person name="Pain A."/>
        </authorList>
    </citation>
    <scope>NUCLEOTIDE SEQUENCE</scope>
    <source>
        <strain evidence="8">VEG</strain>
    </source>
</reference>
<dbReference type="GO" id="GO:0003724">
    <property type="term" value="F:RNA helicase activity"/>
    <property type="evidence" value="ECO:0007669"/>
    <property type="project" value="TreeGrafter"/>
</dbReference>
<dbReference type="Pfam" id="PF00270">
    <property type="entry name" value="DEAD"/>
    <property type="match status" value="1"/>
</dbReference>
<dbReference type="GO" id="GO:0005524">
    <property type="term" value="F:ATP binding"/>
    <property type="evidence" value="ECO:0007669"/>
    <property type="project" value="UniProtKB-KW"/>
</dbReference>
<evidence type="ECO:0000256" key="3">
    <source>
        <dbReference type="ARBA" id="ARBA00022806"/>
    </source>
</evidence>
<dbReference type="GO" id="GO:0003676">
    <property type="term" value="F:nucleic acid binding"/>
    <property type="evidence" value="ECO:0007669"/>
    <property type="project" value="InterPro"/>
</dbReference>
<keyword evidence="2" id="KW-0378">Hydrolase</keyword>
<dbReference type="InterPro" id="IPR044742">
    <property type="entry name" value="DEAD/DEAH_RhlB"/>
</dbReference>
<dbReference type="GO" id="GO:0016787">
    <property type="term" value="F:hydrolase activity"/>
    <property type="evidence" value="ECO:0007669"/>
    <property type="project" value="UniProtKB-KW"/>
</dbReference>
<dbReference type="InterPro" id="IPR050079">
    <property type="entry name" value="DEAD_box_RNA_helicase"/>
</dbReference>
<dbReference type="Gene3D" id="3.40.50.300">
    <property type="entry name" value="P-loop containing nucleotide triphosphate hydrolases"/>
    <property type="match status" value="2"/>
</dbReference>
<feature type="region of interest" description="Disordered" evidence="5">
    <location>
        <begin position="186"/>
        <end position="245"/>
    </location>
</feature>
<dbReference type="InterPro" id="IPR027417">
    <property type="entry name" value="P-loop_NTPase"/>
</dbReference>
<dbReference type="CDD" id="cd00268">
    <property type="entry name" value="DEADc"/>
    <property type="match status" value="1"/>
</dbReference>
<dbReference type="SUPFAM" id="SSF52540">
    <property type="entry name" value="P-loop containing nucleoside triphosphate hydrolases"/>
    <property type="match status" value="1"/>
</dbReference>
<dbReference type="InterPro" id="IPR001650">
    <property type="entry name" value="Helicase_C-like"/>
</dbReference>
<evidence type="ECO:0000256" key="4">
    <source>
        <dbReference type="ARBA" id="ARBA00022840"/>
    </source>
</evidence>
<dbReference type="SMART" id="SM00490">
    <property type="entry name" value="HELICc"/>
    <property type="match status" value="1"/>
</dbReference>
<evidence type="ECO:0000256" key="1">
    <source>
        <dbReference type="ARBA" id="ARBA00022741"/>
    </source>
</evidence>
<evidence type="ECO:0000313" key="8">
    <source>
        <dbReference type="EMBL" id="CEL75704.1"/>
    </source>
</evidence>
<sequence length="910" mass="99397">MATRLSALLTPGGRAVPPCTSSVVTRHSRPRPRVLFRNRACIGAITSQKTRPNESVSRLSRPAPLLCAGVPVGWTSLDSRDSGDGSVGPCAGAWSRFASRGARSLRRSRTHTEKIQRDSATGGSSRYPPFAENEDGAQSGSPGEPLVEGSRGETQRGREKGQEGEENCQTLEAPFCWRAADLTRDEERRMQDRETASSGSTALFSGPSRIPFASLEDPPQADFSDATPASSPPFASVSSRASPAASSAPTAGLDSCLFSQFSSLHRSLLIPLLKGGGIVTPTDVQERCIPILLSGKSSLVVAPTGSGKTLAWALPLLHRLLAADTERLAPYPQQPGLVVLVPSRELATQVLGQLRRFSSVITSAACAAGQSYVKEVRMLRSGVDVVVATPARLLLHLHKKNVNMHRVQALVIEEADTLCDSFYEQELCVLLSSHFRRFQASPAVAKVALEGPERGGDQARAGWSSSPHQSQNLLEMRESRPAFGREEAGRGNAEGSNEALLHRNDLQFVFVAATKTGALARFLKDQLNRVHITSLCTPDAHLAAAGVQQVFVSLHGQDRMSRLMEVLEERVGGADAKTMIFCNTVNTCRAVDLTLLEKGYKVSCLHGLMPFKLRKASFQKLQNGDTNILVCTNVASRGLEVEGVKHVIHFDFPQTLADYLHRSGRTARGGETGRVTILFSKRNLPLIQQIQNASRAATSPPELRDFAMHADAACFFSKSADTRLLGFDEFYDLKSGGKSSSTCGESETSTGSPFATRQHIRRSEKALLSQNPKRKIGGRKKLGLPPNRNTVGPKTKWAIKKLYFRMKAKDHLQFLRSRGILGKKELLPRHPRTSIERSDAQQAMKMIRGDDGLLQVLPVRRSKFFMLKQAQKSQEAHYEMPETTSPIDGGRTFETQRAAKPAKHTRKTYF</sequence>
<feature type="compositionally biased region" description="Low complexity" evidence="5">
    <location>
        <begin position="736"/>
        <end position="752"/>
    </location>
</feature>
<dbReference type="AlphaFoldDB" id="A0A0F7UZP4"/>
<dbReference type="PANTHER" id="PTHR47959">
    <property type="entry name" value="ATP-DEPENDENT RNA HELICASE RHLE-RELATED"/>
    <property type="match status" value="1"/>
</dbReference>
<evidence type="ECO:0000256" key="2">
    <source>
        <dbReference type="ARBA" id="ARBA00022801"/>
    </source>
</evidence>
<feature type="region of interest" description="Disordered" evidence="5">
    <location>
        <begin position="101"/>
        <end position="169"/>
    </location>
</feature>
<name>A0A0F7UZP4_TOXGV</name>
<keyword evidence="4" id="KW-0067">ATP-binding</keyword>
<accession>A0A0F7UZP4</accession>
<dbReference type="GO" id="GO:0005829">
    <property type="term" value="C:cytosol"/>
    <property type="evidence" value="ECO:0007669"/>
    <property type="project" value="TreeGrafter"/>
</dbReference>
<dbReference type="PROSITE" id="PS51194">
    <property type="entry name" value="HELICASE_CTER"/>
    <property type="match status" value="1"/>
</dbReference>
<dbReference type="CDD" id="cd18787">
    <property type="entry name" value="SF2_C_DEAD"/>
    <property type="match status" value="1"/>
</dbReference>
<evidence type="ECO:0000259" key="6">
    <source>
        <dbReference type="PROSITE" id="PS51192"/>
    </source>
</evidence>
<dbReference type="InterPro" id="IPR014001">
    <property type="entry name" value="Helicase_ATP-bd"/>
</dbReference>
<evidence type="ECO:0000259" key="7">
    <source>
        <dbReference type="PROSITE" id="PS51194"/>
    </source>
</evidence>
<dbReference type="InterPro" id="IPR011545">
    <property type="entry name" value="DEAD/DEAH_box_helicase_dom"/>
</dbReference>